<protein>
    <submittedName>
        <fullName evidence="5">Dihydrodipicolinate synthase family protein</fullName>
    </submittedName>
</protein>
<comment type="caution">
    <text evidence="5">The sequence shown here is derived from an EMBL/GenBank/DDBJ whole genome shotgun (WGS) entry which is preliminary data.</text>
</comment>
<dbReference type="Gene3D" id="3.20.20.70">
    <property type="entry name" value="Aldolase class I"/>
    <property type="match status" value="1"/>
</dbReference>
<dbReference type="EMBL" id="VCMV01000029">
    <property type="protein sequence ID" value="KAB0265712.1"/>
    <property type="molecule type" value="Genomic_DNA"/>
</dbReference>
<dbReference type="Pfam" id="PF00701">
    <property type="entry name" value="DHDPS"/>
    <property type="match status" value="1"/>
</dbReference>
<dbReference type="PANTHER" id="PTHR12128">
    <property type="entry name" value="DIHYDRODIPICOLINATE SYNTHASE"/>
    <property type="match status" value="1"/>
</dbReference>
<organism evidence="5 6">
    <name type="scientific">Microvirga brassicacearum</name>
    <dbReference type="NCBI Taxonomy" id="2580413"/>
    <lineage>
        <taxon>Bacteria</taxon>
        <taxon>Pseudomonadati</taxon>
        <taxon>Pseudomonadota</taxon>
        <taxon>Alphaproteobacteria</taxon>
        <taxon>Hyphomicrobiales</taxon>
        <taxon>Methylobacteriaceae</taxon>
        <taxon>Microvirga</taxon>
    </lineage>
</organism>
<dbReference type="OrthoDB" id="9796205at2"/>
<dbReference type="InterPro" id="IPR002220">
    <property type="entry name" value="DapA-like"/>
</dbReference>
<comment type="similarity">
    <text evidence="1 3">Belongs to the DapA family.</text>
</comment>
<reference evidence="5 6" key="1">
    <citation type="journal article" date="2019" name="Microorganisms">
        <title>Genome Insights into the Novel Species Microvirga brassicacearum, a Rapeseed Endophyte with Biotechnological Potential.</title>
        <authorList>
            <person name="Jimenez-Gomez A."/>
            <person name="Saati-Santamaria Z."/>
            <person name="Igual J.M."/>
            <person name="Rivas R."/>
            <person name="Mateos P.F."/>
            <person name="Garcia-Fraile P."/>
        </authorList>
    </citation>
    <scope>NUCLEOTIDE SEQUENCE [LARGE SCALE GENOMIC DNA]</scope>
    <source>
        <strain evidence="5 6">CDVBN77</strain>
    </source>
</reference>
<dbReference type="PIRSF" id="PIRSF001365">
    <property type="entry name" value="DHDPS"/>
    <property type="match status" value="1"/>
</dbReference>
<dbReference type="SUPFAM" id="SSF51569">
    <property type="entry name" value="Aldolase"/>
    <property type="match status" value="1"/>
</dbReference>
<evidence type="ECO:0000256" key="1">
    <source>
        <dbReference type="ARBA" id="ARBA00007592"/>
    </source>
</evidence>
<keyword evidence="2 3" id="KW-0456">Lyase</keyword>
<evidence type="ECO:0000256" key="4">
    <source>
        <dbReference type="PIRSR" id="PIRSR001365-2"/>
    </source>
</evidence>
<feature type="binding site" evidence="4">
    <location>
        <position position="208"/>
    </location>
    <ligand>
        <name>pyruvate</name>
        <dbReference type="ChEBI" id="CHEBI:15361"/>
    </ligand>
</feature>
<gene>
    <name evidence="5" type="ORF">FEZ63_16990</name>
</gene>
<sequence length="308" mass="32474">MLKGIFPVLPTPFCADGSIDEAAMARIVDFALASGVDGVVFPGFASEVDELDTKERAALLALVVKRVAGRVPIVAGASAPSVEEAIAHSREAMANGVSTVMIQAPKSIGVSAEAVASFYRTIADAVSGLEIVLQNAPAPRGSDLKPEVILEIIKDNPAILYVKEETLPAGPAITAILKDKPPHLKGVIGGGGARYIIDEYGRGACGAMPAVEIADVHVAIDRAFRSGDVAKARELYMRTLPLLVIQANFRMAFTKYVLTRRGNLTNFIARAKVPPMDRHDLGEIDAWLALVADLFSAAPVPRAVGAAE</sequence>
<keyword evidence="6" id="KW-1185">Reference proteome</keyword>
<proteinExistence type="inferred from homology"/>
<dbReference type="PRINTS" id="PR00146">
    <property type="entry name" value="DHPICSNTHASE"/>
</dbReference>
<evidence type="ECO:0000313" key="6">
    <source>
        <dbReference type="Proteomes" id="UP000325684"/>
    </source>
</evidence>
<dbReference type="RefSeq" id="WP_150946651.1">
    <property type="nucleotide sequence ID" value="NZ_VCMV01000029.1"/>
</dbReference>
<evidence type="ECO:0000313" key="5">
    <source>
        <dbReference type="EMBL" id="KAB0265712.1"/>
    </source>
</evidence>
<dbReference type="GO" id="GO:0005829">
    <property type="term" value="C:cytosol"/>
    <property type="evidence" value="ECO:0007669"/>
    <property type="project" value="TreeGrafter"/>
</dbReference>
<dbReference type="PANTHER" id="PTHR12128:SF66">
    <property type="entry name" value="4-HYDROXY-2-OXOGLUTARATE ALDOLASE, MITOCHONDRIAL"/>
    <property type="match status" value="1"/>
</dbReference>
<evidence type="ECO:0000256" key="2">
    <source>
        <dbReference type="ARBA" id="ARBA00023239"/>
    </source>
</evidence>
<dbReference type="GO" id="GO:0008840">
    <property type="term" value="F:4-hydroxy-tetrahydrodipicolinate synthase activity"/>
    <property type="evidence" value="ECO:0007669"/>
    <property type="project" value="TreeGrafter"/>
</dbReference>
<dbReference type="CDD" id="cd00408">
    <property type="entry name" value="DHDPS-like"/>
    <property type="match status" value="1"/>
</dbReference>
<accession>A0A5N3P7L4</accession>
<dbReference type="AlphaFoldDB" id="A0A5N3P7L4"/>
<dbReference type="InterPro" id="IPR013785">
    <property type="entry name" value="Aldolase_TIM"/>
</dbReference>
<evidence type="ECO:0000256" key="3">
    <source>
        <dbReference type="PIRNR" id="PIRNR001365"/>
    </source>
</evidence>
<dbReference type="SMART" id="SM01130">
    <property type="entry name" value="DHDPS"/>
    <property type="match status" value="1"/>
</dbReference>
<dbReference type="Proteomes" id="UP000325684">
    <property type="component" value="Unassembled WGS sequence"/>
</dbReference>
<name>A0A5N3P7L4_9HYPH</name>